<keyword evidence="1" id="KW-0238">DNA-binding</keyword>
<dbReference type="EMBL" id="JARBHB010000016">
    <property type="protein sequence ID" value="KAJ8866362.1"/>
    <property type="molecule type" value="Genomic_DNA"/>
</dbReference>
<gene>
    <name evidence="3" type="ORF">PR048_032205</name>
</gene>
<dbReference type="PANTHER" id="PTHR19303">
    <property type="entry name" value="TRANSPOSON"/>
    <property type="match status" value="1"/>
</dbReference>
<proteinExistence type="predicted"/>
<feature type="domain" description="HTH CENPB-type" evidence="2">
    <location>
        <begin position="1"/>
        <end position="52"/>
    </location>
</feature>
<evidence type="ECO:0000256" key="1">
    <source>
        <dbReference type="ARBA" id="ARBA00023125"/>
    </source>
</evidence>
<dbReference type="Pfam" id="PF03184">
    <property type="entry name" value="DDE_1"/>
    <property type="match status" value="1"/>
</dbReference>
<reference evidence="3 4" key="1">
    <citation type="submission" date="2023-02" db="EMBL/GenBank/DDBJ databases">
        <title>LHISI_Scaffold_Assembly.</title>
        <authorList>
            <person name="Stuart O.P."/>
            <person name="Cleave R."/>
            <person name="Magrath M.J.L."/>
            <person name="Mikheyev A.S."/>
        </authorList>
    </citation>
    <scope>NUCLEOTIDE SEQUENCE [LARGE SCALE GENOMIC DNA]</scope>
    <source>
        <strain evidence="3">Daus_M_001</strain>
        <tissue evidence="3">Leg muscle</tissue>
    </source>
</reference>
<dbReference type="InterPro" id="IPR006600">
    <property type="entry name" value="HTH_CenpB_DNA-bd_dom"/>
</dbReference>
<dbReference type="InterPro" id="IPR050863">
    <property type="entry name" value="CenT-Element_Derived"/>
</dbReference>
<accession>A0ABQ9G1K0</accession>
<sequence>MGFGMTSREVREIAFEFCKENGVPNHFDNENKLPGEDWFSGFRRRHPHITSRKPTGLSLPKANAMNRAAIKRYFQRLNSALKFTCAYRDASSVYNCDESDEFPTRYRVQKRGVLKTIVPCSSASGHYIPPFVVFKGIRLLDKRNTGFSHGTFLTVTTSGYMDKEIFLMWMKHFQKHRPNNEEPALLVLDGHGSHCKSSKTLEYA</sequence>
<organism evidence="3 4">
    <name type="scientific">Dryococelus australis</name>
    <dbReference type="NCBI Taxonomy" id="614101"/>
    <lineage>
        <taxon>Eukaryota</taxon>
        <taxon>Metazoa</taxon>
        <taxon>Ecdysozoa</taxon>
        <taxon>Arthropoda</taxon>
        <taxon>Hexapoda</taxon>
        <taxon>Insecta</taxon>
        <taxon>Pterygota</taxon>
        <taxon>Neoptera</taxon>
        <taxon>Polyneoptera</taxon>
        <taxon>Phasmatodea</taxon>
        <taxon>Verophasmatodea</taxon>
        <taxon>Anareolatae</taxon>
        <taxon>Phasmatidae</taxon>
        <taxon>Eurycanthinae</taxon>
        <taxon>Dryococelus</taxon>
    </lineage>
</organism>
<evidence type="ECO:0000259" key="2">
    <source>
        <dbReference type="PROSITE" id="PS51253"/>
    </source>
</evidence>
<keyword evidence="4" id="KW-1185">Reference proteome</keyword>
<evidence type="ECO:0000313" key="3">
    <source>
        <dbReference type="EMBL" id="KAJ8866362.1"/>
    </source>
</evidence>
<evidence type="ECO:0000313" key="4">
    <source>
        <dbReference type="Proteomes" id="UP001159363"/>
    </source>
</evidence>
<dbReference type="PROSITE" id="PS51253">
    <property type="entry name" value="HTH_CENPB"/>
    <property type="match status" value="1"/>
</dbReference>
<name>A0ABQ9G1K0_9NEOP</name>
<dbReference type="Proteomes" id="UP001159363">
    <property type="component" value="Chromosome 15"/>
</dbReference>
<protein>
    <recommendedName>
        <fullName evidence="2">HTH CENPB-type domain-containing protein</fullName>
    </recommendedName>
</protein>
<feature type="non-terminal residue" evidence="3">
    <location>
        <position position="204"/>
    </location>
</feature>
<comment type="caution">
    <text evidence="3">The sequence shown here is derived from an EMBL/GenBank/DDBJ whole genome shotgun (WGS) entry which is preliminary data.</text>
</comment>
<dbReference type="PANTHER" id="PTHR19303:SF74">
    <property type="entry name" value="POGO TRANSPOSABLE ELEMENT WITH KRAB DOMAIN"/>
    <property type="match status" value="1"/>
</dbReference>
<dbReference type="InterPro" id="IPR004875">
    <property type="entry name" value="DDE_SF_endonuclease_dom"/>
</dbReference>